<feature type="region of interest" description="Disordered" evidence="1">
    <location>
        <begin position="36"/>
        <end position="58"/>
    </location>
</feature>
<reference evidence="2" key="1">
    <citation type="submission" date="2022-07" db="EMBL/GenBank/DDBJ databases">
        <title>Comparative analysis of new lytic phages for the biological control of phytopathogenic Xanthomonas spp.</title>
        <authorList>
            <person name="Domingo-Calap M.L."/>
            <person name="Bernabeu-Gimeno M."/>
            <person name="Aure C.M."/>
            <person name="Marco-Noales E."/>
            <person name="Domingo-Calap P."/>
        </authorList>
    </citation>
    <scope>NUCLEOTIDE SEQUENCE</scope>
</reference>
<protein>
    <recommendedName>
        <fullName evidence="4">O-spanin</fullName>
    </recommendedName>
</protein>
<evidence type="ECO:0008006" key="4">
    <source>
        <dbReference type="Google" id="ProtNLM"/>
    </source>
</evidence>
<sequence>MSYPSTTSARSPGASRVSYSLASMLALLMLSACSSNPPVAQPPVEAKQPPLPVLPKPQPVRTESVEWRVVQVDGESFFAVTARGYEALSRNLADTIRWAKEASWQLDFYRDSRQPAEPQGDSK</sequence>
<gene>
    <name evidence="2" type="ORF">IVIADoCa6_46</name>
</gene>
<organism evidence="2 3">
    <name type="scientific">Xanthomonas phage vB_Xar_IVIA-DoCa6</name>
    <dbReference type="NCBI Taxonomy" id="2975533"/>
    <lineage>
        <taxon>Viruses</taxon>
        <taxon>Duplodnaviria</taxon>
        <taxon>Heunggongvirae</taxon>
        <taxon>Uroviricota</taxon>
        <taxon>Caudoviricetes</taxon>
        <taxon>Mesyanzhinovviridae</taxon>
        <taxon>Bradleyvirinae</taxon>
        <taxon>Bosavirus</taxon>
        <taxon>Bosavirus Doca6</taxon>
    </lineage>
</organism>
<keyword evidence="3" id="KW-1185">Reference proteome</keyword>
<evidence type="ECO:0000313" key="2">
    <source>
        <dbReference type="EMBL" id="UYA98790.1"/>
    </source>
</evidence>
<accession>A0A9X9JMY5</accession>
<evidence type="ECO:0000313" key="3">
    <source>
        <dbReference type="Proteomes" id="UP001164499"/>
    </source>
</evidence>
<feature type="compositionally biased region" description="Pro residues" evidence="1">
    <location>
        <begin position="49"/>
        <end position="58"/>
    </location>
</feature>
<proteinExistence type="predicted"/>
<evidence type="ECO:0000256" key="1">
    <source>
        <dbReference type="SAM" id="MobiDB-lite"/>
    </source>
</evidence>
<dbReference type="Proteomes" id="UP001164499">
    <property type="component" value="Segment"/>
</dbReference>
<name>A0A9X9JMY5_9CAUD</name>
<dbReference type="EMBL" id="ON932080">
    <property type="protein sequence ID" value="UYA98790.1"/>
    <property type="molecule type" value="Genomic_DNA"/>
</dbReference>